<gene>
    <name evidence="6" type="primary">rpsT</name>
    <name evidence="8" type="ORF">MICH65_0274</name>
</gene>
<feature type="compositionally biased region" description="Basic residues" evidence="7">
    <location>
        <begin position="95"/>
        <end position="106"/>
    </location>
</feature>
<feature type="region of interest" description="Disordered" evidence="7">
    <location>
        <begin position="79"/>
        <end position="106"/>
    </location>
</feature>
<protein>
    <recommendedName>
        <fullName evidence="5 6">Small ribosomal subunit protein bS20</fullName>
    </recommendedName>
</protein>
<organism evidence="8 9">
    <name type="scientific">Candidatus Chazhemtobacterium aquaticus</name>
    <dbReference type="NCBI Taxonomy" id="2715735"/>
    <lineage>
        <taxon>Bacteria</taxon>
        <taxon>Candidatus Chazhemtobacteraceae</taxon>
        <taxon>Candidatus Chazhemtobacterium</taxon>
    </lineage>
</organism>
<keyword evidence="2 6" id="KW-0694">RNA-binding</keyword>
<evidence type="ECO:0000313" key="8">
    <source>
        <dbReference type="EMBL" id="QHO63255.1"/>
    </source>
</evidence>
<keyword evidence="4 6" id="KW-0687">Ribonucleoprotein</keyword>
<dbReference type="HAMAP" id="MF_00500">
    <property type="entry name" value="Ribosomal_bS20"/>
    <property type="match status" value="1"/>
</dbReference>
<evidence type="ECO:0000256" key="2">
    <source>
        <dbReference type="ARBA" id="ARBA00022884"/>
    </source>
</evidence>
<dbReference type="GO" id="GO:0019843">
    <property type="term" value="F:rRNA binding"/>
    <property type="evidence" value="ECO:0007669"/>
    <property type="project" value="UniProtKB-UniRule"/>
</dbReference>
<keyword evidence="1 6" id="KW-0699">rRNA-binding</keyword>
<sequence>MPILRHAIKKLRVDARRTQVNKRVRTITKKAVKSVRTDPSQESLKQAFSALDRAAKKRVIHEGKVNRLKSRLSLLVAKSEEGKQEKVEKPTKSGAKQKKVSSKKSK</sequence>
<evidence type="ECO:0000256" key="3">
    <source>
        <dbReference type="ARBA" id="ARBA00022980"/>
    </source>
</evidence>
<dbReference type="InterPro" id="IPR036510">
    <property type="entry name" value="Ribosomal_bS20_sf"/>
</dbReference>
<keyword evidence="3 6" id="KW-0689">Ribosomal protein</keyword>
<comment type="similarity">
    <text evidence="6">Belongs to the bacterial ribosomal protein bS20 family.</text>
</comment>
<evidence type="ECO:0000256" key="1">
    <source>
        <dbReference type="ARBA" id="ARBA00022730"/>
    </source>
</evidence>
<dbReference type="AlphaFoldDB" id="A0A857N4T9"/>
<accession>A0A857N4T9</accession>
<evidence type="ECO:0000256" key="4">
    <source>
        <dbReference type="ARBA" id="ARBA00023274"/>
    </source>
</evidence>
<name>A0A857N4T9_9BACT</name>
<dbReference type="GO" id="GO:0003735">
    <property type="term" value="F:structural constituent of ribosome"/>
    <property type="evidence" value="ECO:0007669"/>
    <property type="project" value="InterPro"/>
</dbReference>
<keyword evidence="9" id="KW-1185">Reference proteome</keyword>
<evidence type="ECO:0000256" key="6">
    <source>
        <dbReference type="HAMAP-Rule" id="MF_00500"/>
    </source>
</evidence>
<dbReference type="InterPro" id="IPR002583">
    <property type="entry name" value="Ribosomal_bS20"/>
</dbReference>
<dbReference type="Gene3D" id="1.20.58.110">
    <property type="entry name" value="Ribosomal protein S20"/>
    <property type="match status" value="1"/>
</dbReference>
<dbReference type="RefSeq" id="WP_161931641.1">
    <property type="nucleotide sequence ID" value="NZ_CP047901.1"/>
</dbReference>
<dbReference type="SUPFAM" id="SSF46992">
    <property type="entry name" value="Ribosomal protein S20"/>
    <property type="match status" value="1"/>
</dbReference>
<dbReference type="NCBIfam" id="TIGR00029">
    <property type="entry name" value="S20"/>
    <property type="match status" value="1"/>
</dbReference>
<proteinExistence type="inferred from homology"/>
<dbReference type="Proteomes" id="UP000463983">
    <property type="component" value="Chromosome"/>
</dbReference>
<dbReference type="GO" id="GO:0005840">
    <property type="term" value="C:ribosome"/>
    <property type="evidence" value="ECO:0007669"/>
    <property type="project" value="UniProtKB-KW"/>
</dbReference>
<evidence type="ECO:0000256" key="5">
    <source>
        <dbReference type="ARBA" id="ARBA00035136"/>
    </source>
</evidence>
<evidence type="ECO:0000256" key="7">
    <source>
        <dbReference type="SAM" id="MobiDB-lite"/>
    </source>
</evidence>
<dbReference type="KEGG" id="caqa:MICH65_0274"/>
<reference evidence="9" key="1">
    <citation type="journal article" date="2020" name="Microorganisms">
        <title>Complete Genome of a Member of a New Bacterial Lineage in the Microgenomates Group Reveals an Unusual Nucleotide Composition Disparity Between Two Strands of DNA and Limited Metabolic Potential.</title>
        <authorList>
            <person name="Kadnikov V.V."/>
            <person name="Mardanov A.V."/>
            <person name="Beletsky A.V."/>
            <person name="Karnachuk O.V."/>
            <person name="Ravin N.V."/>
        </authorList>
    </citation>
    <scope>NUCLEOTIDE SEQUENCE [LARGE SCALE GENOMIC DNA]</scope>
</reference>
<dbReference type="GO" id="GO:0006412">
    <property type="term" value="P:translation"/>
    <property type="evidence" value="ECO:0007669"/>
    <property type="project" value="UniProtKB-UniRule"/>
</dbReference>
<feature type="compositionally biased region" description="Basic and acidic residues" evidence="7">
    <location>
        <begin position="79"/>
        <end position="91"/>
    </location>
</feature>
<evidence type="ECO:0000313" key="9">
    <source>
        <dbReference type="Proteomes" id="UP000463983"/>
    </source>
</evidence>
<dbReference type="GO" id="GO:1990904">
    <property type="term" value="C:ribonucleoprotein complex"/>
    <property type="evidence" value="ECO:0007669"/>
    <property type="project" value="UniProtKB-KW"/>
</dbReference>
<comment type="function">
    <text evidence="6">Binds directly to 16S ribosomal RNA.</text>
</comment>
<dbReference type="EMBL" id="CP047901">
    <property type="protein sequence ID" value="QHO63255.1"/>
    <property type="molecule type" value="Genomic_DNA"/>
</dbReference>
<dbReference type="Pfam" id="PF01649">
    <property type="entry name" value="Ribosomal_S20p"/>
    <property type="match status" value="1"/>
</dbReference>